<evidence type="ECO:0000313" key="3">
    <source>
        <dbReference type="Proteomes" id="UP000029409"/>
    </source>
</evidence>
<protein>
    <submittedName>
        <fullName evidence="2">Membrane protein</fullName>
    </submittedName>
</protein>
<dbReference type="OrthoDB" id="9780661at2"/>
<keyword evidence="1" id="KW-1133">Transmembrane helix</keyword>
<organism evidence="2 3">
    <name type="scientific">Paenibacillus durus</name>
    <name type="common">Paenibacillus azotofixans</name>
    <dbReference type="NCBI Taxonomy" id="44251"/>
    <lineage>
        <taxon>Bacteria</taxon>
        <taxon>Bacillati</taxon>
        <taxon>Bacillota</taxon>
        <taxon>Bacilli</taxon>
        <taxon>Bacillales</taxon>
        <taxon>Paenibacillaceae</taxon>
        <taxon>Paenibacillus</taxon>
    </lineage>
</organism>
<dbReference type="STRING" id="44251.PDUR_19290"/>
<feature type="transmembrane region" description="Helical" evidence="1">
    <location>
        <begin position="81"/>
        <end position="100"/>
    </location>
</feature>
<keyword evidence="1" id="KW-0472">Membrane</keyword>
<evidence type="ECO:0000256" key="1">
    <source>
        <dbReference type="SAM" id="Phobius"/>
    </source>
</evidence>
<gene>
    <name evidence="2" type="ORF">PDUR_19290</name>
</gene>
<reference evidence="2 3" key="1">
    <citation type="submission" date="2014-08" db="EMBL/GenBank/DDBJ databases">
        <title>Comparative genomics of the Paenibacillus odorifer group.</title>
        <authorList>
            <person name="den Bakker H.C."/>
            <person name="Tsai Y.-C."/>
            <person name="Martin N."/>
            <person name="Korlach J."/>
            <person name="Wiedmann M."/>
        </authorList>
    </citation>
    <scope>NUCLEOTIDE SEQUENCE [LARGE SCALE GENOMIC DNA]</scope>
    <source>
        <strain evidence="2 3">DSM 1735</strain>
    </source>
</reference>
<evidence type="ECO:0000313" key="2">
    <source>
        <dbReference type="EMBL" id="AIQ13819.1"/>
    </source>
</evidence>
<feature type="transmembrane region" description="Helical" evidence="1">
    <location>
        <begin position="6"/>
        <end position="23"/>
    </location>
</feature>
<dbReference type="EMBL" id="CP009288">
    <property type="protein sequence ID" value="AIQ13819.1"/>
    <property type="molecule type" value="Genomic_DNA"/>
</dbReference>
<feature type="transmembrane region" description="Helical" evidence="1">
    <location>
        <begin position="106"/>
        <end position="130"/>
    </location>
</feature>
<feature type="transmembrane region" description="Helical" evidence="1">
    <location>
        <begin position="252"/>
        <end position="269"/>
    </location>
</feature>
<dbReference type="Proteomes" id="UP000029409">
    <property type="component" value="Chromosome"/>
</dbReference>
<keyword evidence="3" id="KW-1185">Reference proteome</keyword>
<dbReference type="KEGG" id="pdu:PDUR_19290"/>
<proteinExistence type="predicted"/>
<sequence>MTLVLLLSFLGLSAGCLLILRLSPRILIQEISGLLAHLPTCKQPLAKQIRTVQRPKKLKGWRATVQEAKAIMEQTGQSHKIGLLLAASLMFAILGALLSMLLHNVWLLPVLTGGFALLPFWGVLFGATFYKKRLHSELETALSVVTTSYLRNENILAAVEENLPYLHPPVADVFQAFLSESKLIHANLRLALQQLRGRINNSVFQEWCDALIACQDDRTLKSTLMPIVAKLSDMRVVSAELDYLLYEPLKEFLTMALLLVGNIPLLYFLNRDWFHTLTASAPGHIILAICALTLFISFAAVIRLTRPLEYKR</sequence>
<dbReference type="eggNOG" id="COG4965">
    <property type="taxonomic scope" value="Bacteria"/>
</dbReference>
<name>A0A089IXZ3_PAEDU</name>
<dbReference type="AlphaFoldDB" id="A0A089IXZ3"/>
<accession>A0A089IXZ3</accession>
<feature type="transmembrane region" description="Helical" evidence="1">
    <location>
        <begin position="281"/>
        <end position="302"/>
    </location>
</feature>
<dbReference type="RefSeq" id="WP_042207615.1">
    <property type="nucleotide sequence ID" value="NZ_CP009288.1"/>
</dbReference>
<keyword evidence="1" id="KW-0812">Transmembrane</keyword>